<dbReference type="AlphaFoldDB" id="D8UGX3"/>
<name>D8UGX3_VOLCA</name>
<evidence type="ECO:0000313" key="3">
    <source>
        <dbReference type="Proteomes" id="UP000001058"/>
    </source>
</evidence>
<keyword evidence="1" id="KW-1133">Transmembrane helix</keyword>
<protein>
    <submittedName>
        <fullName evidence="2">Uncharacterized protein</fullName>
    </submittedName>
</protein>
<reference evidence="2 3" key="1">
    <citation type="journal article" date="2010" name="Science">
        <title>Genomic analysis of organismal complexity in the multicellular green alga Volvox carteri.</title>
        <authorList>
            <person name="Prochnik S.E."/>
            <person name="Umen J."/>
            <person name="Nedelcu A.M."/>
            <person name="Hallmann A."/>
            <person name="Miller S.M."/>
            <person name="Nishii I."/>
            <person name="Ferris P."/>
            <person name="Kuo A."/>
            <person name="Mitros T."/>
            <person name="Fritz-Laylin L.K."/>
            <person name="Hellsten U."/>
            <person name="Chapman J."/>
            <person name="Simakov O."/>
            <person name="Rensing S.A."/>
            <person name="Terry A."/>
            <person name="Pangilinan J."/>
            <person name="Kapitonov V."/>
            <person name="Jurka J."/>
            <person name="Salamov A."/>
            <person name="Shapiro H."/>
            <person name="Schmutz J."/>
            <person name="Grimwood J."/>
            <person name="Lindquist E."/>
            <person name="Lucas S."/>
            <person name="Grigoriev I.V."/>
            <person name="Schmitt R."/>
            <person name="Kirk D."/>
            <person name="Rokhsar D.S."/>
        </authorList>
    </citation>
    <scope>NUCLEOTIDE SEQUENCE [LARGE SCALE GENOMIC DNA]</scope>
    <source>
        <strain evidence="3">f. Nagariensis / Eve</strain>
    </source>
</reference>
<dbReference type="Proteomes" id="UP000001058">
    <property type="component" value="Unassembled WGS sequence"/>
</dbReference>
<keyword evidence="3" id="KW-1185">Reference proteome</keyword>
<gene>
    <name evidence="2" type="ORF">VOLCADRAFT_99048</name>
</gene>
<evidence type="ECO:0000313" key="2">
    <source>
        <dbReference type="EMBL" id="EFJ41054.1"/>
    </source>
</evidence>
<keyword evidence="1" id="KW-0812">Transmembrane</keyword>
<dbReference type="InParanoid" id="D8UGX3"/>
<keyword evidence="1" id="KW-0472">Membrane</keyword>
<dbReference type="OrthoDB" id="541029at2759"/>
<proteinExistence type="predicted"/>
<organism evidence="3">
    <name type="scientific">Volvox carteri f. nagariensis</name>
    <dbReference type="NCBI Taxonomy" id="3068"/>
    <lineage>
        <taxon>Eukaryota</taxon>
        <taxon>Viridiplantae</taxon>
        <taxon>Chlorophyta</taxon>
        <taxon>core chlorophytes</taxon>
        <taxon>Chlorophyceae</taxon>
        <taxon>CS clade</taxon>
        <taxon>Chlamydomonadales</taxon>
        <taxon>Volvocaceae</taxon>
        <taxon>Volvox</taxon>
    </lineage>
</organism>
<dbReference type="KEGG" id="vcn:VOLCADRAFT_99048"/>
<dbReference type="GeneID" id="9622989"/>
<accession>D8UGX3</accession>
<sequence>MCSGTVSAVSGIKNALHLAQNWLRAIEGDAERKADPTRRTALDVLVAVLALLAATASVLGSIAFGWWVLWCTSLHTIGMFRDLMGLNRAAKADAKRRAHAEIQALKVSQLSQQHGFGSKARPPLPCTRYITGHLEN</sequence>
<dbReference type="RefSeq" id="XP_002957918.1">
    <property type="nucleotide sequence ID" value="XM_002957872.1"/>
</dbReference>
<dbReference type="EMBL" id="GL378402">
    <property type="protein sequence ID" value="EFJ41054.1"/>
    <property type="molecule type" value="Genomic_DNA"/>
</dbReference>
<evidence type="ECO:0000256" key="1">
    <source>
        <dbReference type="SAM" id="Phobius"/>
    </source>
</evidence>
<feature type="transmembrane region" description="Helical" evidence="1">
    <location>
        <begin position="42"/>
        <end position="70"/>
    </location>
</feature>